<accession>A0ABP8YRY9</accession>
<organism evidence="2 3">
    <name type="scientific">Amnibacterium soli</name>
    <dbReference type="NCBI Taxonomy" id="1282736"/>
    <lineage>
        <taxon>Bacteria</taxon>
        <taxon>Bacillati</taxon>
        <taxon>Actinomycetota</taxon>
        <taxon>Actinomycetes</taxon>
        <taxon>Micrococcales</taxon>
        <taxon>Microbacteriaceae</taxon>
        <taxon>Amnibacterium</taxon>
    </lineage>
</organism>
<sequence length="76" mass="8151">MPAALVALPEPLESPELPGPAAEHPARARVERATTAAIPMIVLFKASLPFVKRGEGHRVLDVEELADCIQVGVLRM</sequence>
<evidence type="ECO:0000313" key="3">
    <source>
        <dbReference type="Proteomes" id="UP001500121"/>
    </source>
</evidence>
<name>A0ABP8YRY9_9MICO</name>
<comment type="caution">
    <text evidence="2">The sequence shown here is derived from an EMBL/GenBank/DDBJ whole genome shotgun (WGS) entry which is preliminary data.</text>
</comment>
<dbReference type="EMBL" id="BAABLP010000001">
    <property type="protein sequence ID" value="GAA4735654.1"/>
    <property type="molecule type" value="Genomic_DNA"/>
</dbReference>
<dbReference type="Proteomes" id="UP001500121">
    <property type="component" value="Unassembled WGS sequence"/>
</dbReference>
<keyword evidence="3" id="KW-1185">Reference proteome</keyword>
<evidence type="ECO:0000256" key="1">
    <source>
        <dbReference type="SAM" id="MobiDB-lite"/>
    </source>
</evidence>
<feature type="region of interest" description="Disordered" evidence="1">
    <location>
        <begin position="1"/>
        <end position="22"/>
    </location>
</feature>
<proteinExistence type="predicted"/>
<protein>
    <submittedName>
        <fullName evidence="2">Uncharacterized protein</fullName>
    </submittedName>
</protein>
<gene>
    <name evidence="2" type="ORF">GCM10025783_01940</name>
</gene>
<reference evidence="3" key="1">
    <citation type="journal article" date="2019" name="Int. J. Syst. Evol. Microbiol.">
        <title>The Global Catalogue of Microorganisms (GCM) 10K type strain sequencing project: providing services to taxonomists for standard genome sequencing and annotation.</title>
        <authorList>
            <consortium name="The Broad Institute Genomics Platform"/>
            <consortium name="The Broad Institute Genome Sequencing Center for Infectious Disease"/>
            <person name="Wu L."/>
            <person name="Ma J."/>
        </authorList>
    </citation>
    <scope>NUCLEOTIDE SEQUENCE [LARGE SCALE GENOMIC DNA]</scope>
    <source>
        <strain evidence="3">JCM 19015</strain>
    </source>
</reference>
<evidence type="ECO:0000313" key="2">
    <source>
        <dbReference type="EMBL" id="GAA4735654.1"/>
    </source>
</evidence>